<reference evidence="1 2" key="1">
    <citation type="submission" date="2019-01" db="EMBL/GenBank/DDBJ databases">
        <authorList>
            <person name="Sayadi A."/>
        </authorList>
    </citation>
    <scope>NUCLEOTIDE SEQUENCE [LARGE SCALE GENOMIC DNA]</scope>
</reference>
<dbReference type="AlphaFoldDB" id="A0A653DH22"/>
<name>A0A653DH22_CALMS</name>
<gene>
    <name evidence="1" type="ORF">CALMAC_LOCUS17478</name>
</gene>
<evidence type="ECO:0000313" key="2">
    <source>
        <dbReference type="Proteomes" id="UP000410492"/>
    </source>
</evidence>
<keyword evidence="2" id="KW-1185">Reference proteome</keyword>
<evidence type="ECO:0000313" key="1">
    <source>
        <dbReference type="EMBL" id="VEN59480.1"/>
    </source>
</evidence>
<protein>
    <submittedName>
        <fullName evidence="1">Uncharacterized protein</fullName>
    </submittedName>
</protein>
<sequence>MPVIQVRRWSTPENSYATVHLKYPDTPLVFAREQLRHCSPKISRHATGICQRTVTSPLNLK</sequence>
<organism evidence="1 2">
    <name type="scientific">Callosobruchus maculatus</name>
    <name type="common">Southern cowpea weevil</name>
    <name type="synonym">Pulse bruchid</name>
    <dbReference type="NCBI Taxonomy" id="64391"/>
    <lineage>
        <taxon>Eukaryota</taxon>
        <taxon>Metazoa</taxon>
        <taxon>Ecdysozoa</taxon>
        <taxon>Arthropoda</taxon>
        <taxon>Hexapoda</taxon>
        <taxon>Insecta</taxon>
        <taxon>Pterygota</taxon>
        <taxon>Neoptera</taxon>
        <taxon>Endopterygota</taxon>
        <taxon>Coleoptera</taxon>
        <taxon>Polyphaga</taxon>
        <taxon>Cucujiformia</taxon>
        <taxon>Chrysomeloidea</taxon>
        <taxon>Chrysomelidae</taxon>
        <taxon>Bruchinae</taxon>
        <taxon>Bruchini</taxon>
        <taxon>Callosobruchus</taxon>
    </lineage>
</organism>
<dbReference type="EMBL" id="CAACVG010012039">
    <property type="protein sequence ID" value="VEN59480.1"/>
    <property type="molecule type" value="Genomic_DNA"/>
</dbReference>
<proteinExistence type="predicted"/>
<dbReference type="Proteomes" id="UP000410492">
    <property type="component" value="Unassembled WGS sequence"/>
</dbReference>
<accession>A0A653DH22</accession>